<evidence type="ECO:0008006" key="3">
    <source>
        <dbReference type="Google" id="ProtNLM"/>
    </source>
</evidence>
<organism evidence="1 2">
    <name type="scientific">Tritrichomonas musculus</name>
    <dbReference type="NCBI Taxonomy" id="1915356"/>
    <lineage>
        <taxon>Eukaryota</taxon>
        <taxon>Metamonada</taxon>
        <taxon>Parabasalia</taxon>
        <taxon>Tritrichomonadida</taxon>
        <taxon>Tritrichomonadidae</taxon>
        <taxon>Tritrichomonas</taxon>
    </lineage>
</organism>
<accession>A0ABR2JYX9</accession>
<evidence type="ECO:0000313" key="2">
    <source>
        <dbReference type="Proteomes" id="UP001470230"/>
    </source>
</evidence>
<gene>
    <name evidence="1" type="ORF">M9Y10_043170</name>
</gene>
<proteinExistence type="predicted"/>
<dbReference type="Proteomes" id="UP001470230">
    <property type="component" value="Unassembled WGS sequence"/>
</dbReference>
<dbReference type="EMBL" id="JAPFFF010000008">
    <property type="protein sequence ID" value="KAK8884065.1"/>
    <property type="molecule type" value="Genomic_DNA"/>
</dbReference>
<reference evidence="1 2" key="1">
    <citation type="submission" date="2024-04" db="EMBL/GenBank/DDBJ databases">
        <title>Tritrichomonas musculus Genome.</title>
        <authorList>
            <person name="Alves-Ferreira E."/>
            <person name="Grigg M."/>
            <person name="Lorenzi H."/>
            <person name="Galac M."/>
        </authorList>
    </citation>
    <scope>NUCLEOTIDE SEQUENCE [LARGE SCALE GENOMIC DNA]</scope>
    <source>
        <strain evidence="1 2">EAF2021</strain>
    </source>
</reference>
<protein>
    <recommendedName>
        <fullName evidence="3">Ras-GAP domain-containing protein</fullName>
    </recommendedName>
</protein>
<comment type="caution">
    <text evidence="1">The sequence shown here is derived from an EMBL/GenBank/DDBJ whole genome shotgun (WGS) entry which is preliminary data.</text>
</comment>
<name>A0ABR2JYX9_9EUKA</name>
<keyword evidence="2" id="KW-1185">Reference proteome</keyword>
<sequence length="496" mass="56507">MISDEEQVLNDALETSLRIHNEKPKMYYLETGETEEDKENIKQCKKVFKALKIFAYKLTPDWFKSDEAIPIHPKFAQIKRHIDQIRFFYSSQEPSLIRLFMRKLLPSNPMPLRFPILSSVSLFSTRVYIHSDKLRPQPLQAYVDGYFNFVINMGENVIRYPLLPDKPTFNNDGEMERPNLPPSIRFIGAKSSQTSDIEGSQSQIQKYVLETAPRTGRRTQFHSFISILNSGKPITDFLESFSNALTSFDISFATAICALASDPNSITSIIALINILSVNQMFDHFLRCLAASVRQAVSGYLIEDVPELIALDNLFIASSITWARSLAADFHGQEQPEIKYLVERICNDIMNKRINSNYGLYILKAILVISAYDDQSGDAAIAMFMEVVVRPFAIGLHIGNNFVVLKENLARSDESVAETQRLIEKTIVKILGMKISVSYKESKVNDQLFEIHNFVTQKIDPFVRLVVALNGRKEREHPVIQMITFAFTKCGDLAMY</sequence>
<evidence type="ECO:0000313" key="1">
    <source>
        <dbReference type="EMBL" id="KAK8884065.1"/>
    </source>
</evidence>